<gene>
    <name evidence="2" type="ORF">PoB_003686700</name>
</gene>
<keyword evidence="3" id="KW-1185">Reference proteome</keyword>
<dbReference type="EMBL" id="BLXT01004163">
    <property type="protein sequence ID" value="GFO10362.1"/>
    <property type="molecule type" value="Genomic_DNA"/>
</dbReference>
<dbReference type="Proteomes" id="UP000735302">
    <property type="component" value="Unassembled WGS sequence"/>
</dbReference>
<evidence type="ECO:0000256" key="1">
    <source>
        <dbReference type="SAM" id="MobiDB-lite"/>
    </source>
</evidence>
<reference evidence="2 3" key="1">
    <citation type="journal article" date="2021" name="Elife">
        <title>Chloroplast acquisition without the gene transfer in kleptoplastic sea slugs, Plakobranchus ocellatus.</title>
        <authorList>
            <person name="Maeda T."/>
            <person name="Takahashi S."/>
            <person name="Yoshida T."/>
            <person name="Shimamura S."/>
            <person name="Takaki Y."/>
            <person name="Nagai Y."/>
            <person name="Toyoda A."/>
            <person name="Suzuki Y."/>
            <person name="Arimoto A."/>
            <person name="Ishii H."/>
            <person name="Satoh N."/>
            <person name="Nishiyama T."/>
            <person name="Hasebe M."/>
            <person name="Maruyama T."/>
            <person name="Minagawa J."/>
            <person name="Obokata J."/>
            <person name="Shigenobu S."/>
        </authorList>
    </citation>
    <scope>NUCLEOTIDE SEQUENCE [LARGE SCALE GENOMIC DNA]</scope>
</reference>
<feature type="region of interest" description="Disordered" evidence="1">
    <location>
        <begin position="1"/>
        <end position="20"/>
    </location>
</feature>
<protein>
    <submittedName>
        <fullName evidence="2">Uncharacterized protein</fullName>
    </submittedName>
</protein>
<sequence>MEDDARAAYQPNQNGKEKWIRQTSSRANAGKIFGVEKLKCLFKRELYDTGNVLTDMKKSVCHYQRHREPLNMNAYTISLTSHAYKVTLRNYKDESQEQVKTRDD</sequence>
<proteinExistence type="predicted"/>
<evidence type="ECO:0000313" key="3">
    <source>
        <dbReference type="Proteomes" id="UP000735302"/>
    </source>
</evidence>
<name>A0AAV4ATQ7_9GAST</name>
<organism evidence="2 3">
    <name type="scientific">Plakobranchus ocellatus</name>
    <dbReference type="NCBI Taxonomy" id="259542"/>
    <lineage>
        <taxon>Eukaryota</taxon>
        <taxon>Metazoa</taxon>
        <taxon>Spiralia</taxon>
        <taxon>Lophotrochozoa</taxon>
        <taxon>Mollusca</taxon>
        <taxon>Gastropoda</taxon>
        <taxon>Heterobranchia</taxon>
        <taxon>Euthyneura</taxon>
        <taxon>Panpulmonata</taxon>
        <taxon>Sacoglossa</taxon>
        <taxon>Placobranchoidea</taxon>
        <taxon>Plakobranchidae</taxon>
        <taxon>Plakobranchus</taxon>
    </lineage>
</organism>
<dbReference type="AlphaFoldDB" id="A0AAV4ATQ7"/>
<comment type="caution">
    <text evidence="2">The sequence shown here is derived from an EMBL/GenBank/DDBJ whole genome shotgun (WGS) entry which is preliminary data.</text>
</comment>
<accession>A0AAV4ATQ7</accession>
<evidence type="ECO:0000313" key="2">
    <source>
        <dbReference type="EMBL" id="GFO10362.1"/>
    </source>
</evidence>